<dbReference type="Proteomes" id="UP001241169">
    <property type="component" value="Unassembled WGS sequence"/>
</dbReference>
<name>A0ABQ9T4Q2_9PEZI</name>
<proteinExistence type="predicted"/>
<sequence>MASGNAIEWAPTLKRTGFIYKSTVLSFILTSMSDDDDKGAPQLEGKSSSSISSSIVLSSLLETVEGEE</sequence>
<organism evidence="1 2">
    <name type="scientific">Colletotrichum paranaense</name>
    <dbReference type="NCBI Taxonomy" id="1914294"/>
    <lineage>
        <taxon>Eukaryota</taxon>
        <taxon>Fungi</taxon>
        <taxon>Dikarya</taxon>
        <taxon>Ascomycota</taxon>
        <taxon>Pezizomycotina</taxon>
        <taxon>Sordariomycetes</taxon>
        <taxon>Hypocreomycetidae</taxon>
        <taxon>Glomerellales</taxon>
        <taxon>Glomerellaceae</taxon>
        <taxon>Colletotrichum</taxon>
        <taxon>Colletotrichum acutatum species complex</taxon>
    </lineage>
</organism>
<accession>A0ABQ9T4Q2</accession>
<keyword evidence="2" id="KW-1185">Reference proteome</keyword>
<dbReference type="EMBL" id="MOPA01000001">
    <property type="protein sequence ID" value="KAK1546590.1"/>
    <property type="molecule type" value="Genomic_DNA"/>
</dbReference>
<gene>
    <name evidence="1" type="ORF">CPAR01_00557</name>
</gene>
<evidence type="ECO:0000313" key="1">
    <source>
        <dbReference type="EMBL" id="KAK1546590.1"/>
    </source>
</evidence>
<dbReference type="GeneID" id="85368747"/>
<reference evidence="1 2" key="1">
    <citation type="submission" date="2016-10" db="EMBL/GenBank/DDBJ databases">
        <title>The genome sequence of Colletotrichum fioriniae PJ7.</title>
        <authorList>
            <person name="Baroncelli R."/>
        </authorList>
    </citation>
    <scope>NUCLEOTIDE SEQUENCE [LARGE SCALE GENOMIC DNA]</scope>
    <source>
        <strain evidence="1 2">IMI 384185</strain>
    </source>
</reference>
<evidence type="ECO:0000313" key="2">
    <source>
        <dbReference type="Proteomes" id="UP001241169"/>
    </source>
</evidence>
<dbReference type="RefSeq" id="XP_060355705.1">
    <property type="nucleotide sequence ID" value="XM_060484848.1"/>
</dbReference>
<protein>
    <submittedName>
        <fullName evidence="1">Uncharacterized protein</fullName>
    </submittedName>
</protein>
<comment type="caution">
    <text evidence="1">The sequence shown here is derived from an EMBL/GenBank/DDBJ whole genome shotgun (WGS) entry which is preliminary data.</text>
</comment>